<feature type="compositionally biased region" description="Low complexity" evidence="1">
    <location>
        <begin position="59"/>
        <end position="71"/>
    </location>
</feature>
<sequence length="288" mass="30108">MPYPGISPTATGIAKNTKSGFGNTQNSSSSSTSSRITFIPGSKSVFDFSVTSERSSTFQTLGLSSSLSSPTAVTKPSSQNNTPPISSVSNALSKSSVLFSTSQASVSRSGNSGKPSSSTVTSPPTTSSTSSARSSTIAVPTSHIASTTTPAIEATTPINMFQMNFWHKTDKNKKYIGNLWYMYVNKLVDINLSHVNSCQASGLVSVQVRNITSGDPLPSLIPYPEGSFYLPPKSAGAGCYYKGDRLTVGKIFCPGMPTVSCQGNVGEAPVACDANTSIYPMDLCGLEN</sequence>
<dbReference type="Proteomes" id="UP000297299">
    <property type="component" value="Unassembled WGS sequence"/>
</dbReference>
<proteinExistence type="predicted"/>
<feature type="compositionally biased region" description="Low complexity" evidence="1">
    <location>
        <begin position="105"/>
        <end position="136"/>
    </location>
</feature>
<dbReference type="OrthoDB" id="3515431at2759"/>
<gene>
    <name evidence="2" type="ORF">BOTCAL_0006g00280</name>
</gene>
<organism evidence="2 3">
    <name type="scientific">Botryotinia calthae</name>
    <dbReference type="NCBI Taxonomy" id="38488"/>
    <lineage>
        <taxon>Eukaryota</taxon>
        <taxon>Fungi</taxon>
        <taxon>Dikarya</taxon>
        <taxon>Ascomycota</taxon>
        <taxon>Pezizomycotina</taxon>
        <taxon>Leotiomycetes</taxon>
        <taxon>Helotiales</taxon>
        <taxon>Sclerotiniaceae</taxon>
        <taxon>Botryotinia</taxon>
    </lineage>
</organism>
<name>A0A4Y8DH85_9HELO</name>
<evidence type="ECO:0000313" key="2">
    <source>
        <dbReference type="EMBL" id="TEY86548.1"/>
    </source>
</evidence>
<accession>A0A4Y8DH85</accession>
<evidence type="ECO:0000313" key="3">
    <source>
        <dbReference type="Proteomes" id="UP000297299"/>
    </source>
</evidence>
<keyword evidence="3" id="KW-1185">Reference proteome</keyword>
<feature type="region of interest" description="Disordered" evidence="1">
    <location>
        <begin position="1"/>
        <end position="37"/>
    </location>
</feature>
<reference evidence="2 3" key="1">
    <citation type="submission" date="2017-11" db="EMBL/GenBank/DDBJ databases">
        <title>Comparative genomics of Botrytis spp.</title>
        <authorList>
            <person name="Valero-Jimenez C.A."/>
            <person name="Tapia P."/>
            <person name="Veloso J."/>
            <person name="Silva-Moreno E."/>
            <person name="Staats M."/>
            <person name="Valdes J.H."/>
            <person name="Van Kan J.A.L."/>
        </authorList>
    </citation>
    <scope>NUCLEOTIDE SEQUENCE [LARGE SCALE GENOMIC DNA]</scope>
    <source>
        <strain evidence="2 3">MUCL2830</strain>
    </source>
</reference>
<comment type="caution">
    <text evidence="2">The sequence shown here is derived from an EMBL/GenBank/DDBJ whole genome shotgun (WGS) entry which is preliminary data.</text>
</comment>
<dbReference type="EMBL" id="PHWZ01000006">
    <property type="protein sequence ID" value="TEY86548.1"/>
    <property type="molecule type" value="Genomic_DNA"/>
</dbReference>
<feature type="region of interest" description="Disordered" evidence="1">
    <location>
        <begin position="59"/>
        <end position="89"/>
    </location>
</feature>
<feature type="compositionally biased region" description="Polar residues" evidence="1">
    <location>
        <begin position="8"/>
        <end position="26"/>
    </location>
</feature>
<protein>
    <submittedName>
        <fullName evidence="2">Uncharacterized protein</fullName>
    </submittedName>
</protein>
<evidence type="ECO:0000256" key="1">
    <source>
        <dbReference type="SAM" id="MobiDB-lite"/>
    </source>
</evidence>
<feature type="region of interest" description="Disordered" evidence="1">
    <location>
        <begin position="104"/>
        <end position="140"/>
    </location>
</feature>
<dbReference type="AlphaFoldDB" id="A0A4Y8DH85"/>
<feature type="compositionally biased region" description="Polar residues" evidence="1">
    <location>
        <begin position="72"/>
        <end position="85"/>
    </location>
</feature>